<dbReference type="STRING" id="1802440.A2569_00340"/>
<proteinExistence type="predicted"/>
<comment type="caution">
    <text evidence="2">The sequence shown here is derived from an EMBL/GenBank/DDBJ whole genome shotgun (WGS) entry which is preliminary data.</text>
</comment>
<gene>
    <name evidence="2" type="ORF">A2569_00340</name>
</gene>
<reference evidence="2 3" key="1">
    <citation type="journal article" date="2016" name="Nat. Commun.">
        <title>Thousands of microbial genomes shed light on interconnected biogeochemical processes in an aquifer system.</title>
        <authorList>
            <person name="Anantharaman K."/>
            <person name="Brown C.T."/>
            <person name="Hug L.A."/>
            <person name="Sharon I."/>
            <person name="Castelle C.J."/>
            <person name="Probst A.J."/>
            <person name="Thomas B.C."/>
            <person name="Singh A."/>
            <person name="Wilkins M.J."/>
            <person name="Karaoz U."/>
            <person name="Brodie E.L."/>
            <person name="Williams K.H."/>
            <person name="Hubbard S.S."/>
            <person name="Banfield J.F."/>
        </authorList>
    </citation>
    <scope>NUCLEOTIDE SEQUENCE [LARGE SCALE GENOMIC DNA]</scope>
</reference>
<evidence type="ECO:0000313" key="2">
    <source>
        <dbReference type="EMBL" id="OHA60716.1"/>
    </source>
</evidence>
<feature type="compositionally biased region" description="Low complexity" evidence="1">
    <location>
        <begin position="16"/>
        <end position="28"/>
    </location>
</feature>
<accession>A0A1G2QJJ9</accession>
<name>A0A1G2QJJ9_9BACT</name>
<dbReference type="EMBL" id="MHTL01000010">
    <property type="protein sequence ID" value="OHA60716.1"/>
    <property type="molecule type" value="Genomic_DNA"/>
</dbReference>
<dbReference type="AlphaFoldDB" id="A0A1G2QJJ9"/>
<evidence type="ECO:0000256" key="1">
    <source>
        <dbReference type="SAM" id="MobiDB-lite"/>
    </source>
</evidence>
<evidence type="ECO:0000313" key="3">
    <source>
        <dbReference type="Proteomes" id="UP000177090"/>
    </source>
</evidence>
<dbReference type="InterPro" id="IPR023346">
    <property type="entry name" value="Lysozyme-like_dom_sf"/>
</dbReference>
<protein>
    <recommendedName>
        <fullName evidence="4">Transglycosylase SLT domain-containing protein</fullName>
    </recommendedName>
</protein>
<dbReference type="Gene3D" id="1.10.530.10">
    <property type="match status" value="1"/>
</dbReference>
<sequence>MAKGEFSFAPKESENILEGSESSSISERITTQARKAGISPALARKIAFCESSLKQFDPKSGKLIRGIHNPSDTGLFQINEKYHLARSRELGYDIYTTDGNIAYAMYLLSKAGTEHWRWSKPCWSNPKLKV</sequence>
<evidence type="ECO:0008006" key="4">
    <source>
        <dbReference type="Google" id="ProtNLM"/>
    </source>
</evidence>
<feature type="region of interest" description="Disordered" evidence="1">
    <location>
        <begin position="1"/>
        <end position="28"/>
    </location>
</feature>
<dbReference type="Proteomes" id="UP000177090">
    <property type="component" value="Unassembled WGS sequence"/>
</dbReference>
<organism evidence="2 3">
    <name type="scientific">Candidatus Vogelbacteria bacterium RIFOXYD1_FULL_51_18</name>
    <dbReference type="NCBI Taxonomy" id="1802440"/>
    <lineage>
        <taxon>Bacteria</taxon>
        <taxon>Candidatus Vogeliibacteriota</taxon>
    </lineage>
</organism>
<dbReference type="SUPFAM" id="SSF53955">
    <property type="entry name" value="Lysozyme-like"/>
    <property type="match status" value="1"/>
</dbReference>